<keyword evidence="1" id="KW-0812">Transmembrane</keyword>
<keyword evidence="2" id="KW-0732">Signal</keyword>
<dbReference type="Pfam" id="PF07589">
    <property type="entry name" value="PEP-CTERM"/>
    <property type="match status" value="1"/>
</dbReference>
<evidence type="ECO:0000256" key="2">
    <source>
        <dbReference type="SAM" id="SignalP"/>
    </source>
</evidence>
<dbReference type="RefSeq" id="WP_192394139.1">
    <property type="nucleotide sequence ID" value="NZ_CAJHIU010000002.1"/>
</dbReference>
<gene>
    <name evidence="4" type="ORF">EBB_12355</name>
</gene>
<reference evidence="4 5" key="1">
    <citation type="submission" date="2020-09" db="EMBL/GenBank/DDBJ databases">
        <title>Methylomonas albis sp. nov. and Methylomonas fluvii sp. nov.: Two cold-adapted methanotrophs from the River Elbe and an amended description of Methylovulum psychrotolerans strain Eb1.</title>
        <authorList>
            <person name="Bussmann I.K."/>
            <person name="Klings K.-W."/>
            <person name="Warnstedt J."/>
            <person name="Hoppert M."/>
            <person name="Saborowski A."/>
            <person name="Horn F."/>
            <person name="Liebner S."/>
        </authorList>
    </citation>
    <scope>NUCLEOTIDE SEQUENCE [LARGE SCALE GENOMIC DNA]</scope>
    <source>
        <strain evidence="4 5">EbB</strain>
    </source>
</reference>
<feature type="domain" description="Ice-binding protein C-terminal" evidence="3">
    <location>
        <begin position="217"/>
        <end position="240"/>
    </location>
</feature>
<keyword evidence="5" id="KW-1185">Reference proteome</keyword>
<name>A0ABR9DEL9_9GAMM</name>
<evidence type="ECO:0000259" key="3">
    <source>
        <dbReference type="Pfam" id="PF07589"/>
    </source>
</evidence>
<protein>
    <submittedName>
        <fullName evidence="4">PEP-CTERM sorting domain-containing protein</fullName>
    </submittedName>
</protein>
<comment type="caution">
    <text evidence="4">The sequence shown here is derived from an EMBL/GenBank/DDBJ whole genome shotgun (WGS) entry which is preliminary data.</text>
</comment>
<dbReference type="InterPro" id="IPR013424">
    <property type="entry name" value="Ice-binding_C"/>
</dbReference>
<feature type="chain" id="PRO_5045563638" evidence="2">
    <location>
        <begin position="23"/>
        <end position="241"/>
    </location>
</feature>
<sequence>MNKKMMMASALVALSVSAGAEAAVITQWNFNSNPADAATGTGTGAPSIGSGSASLVGGTTATFASGDASGGSSDPAIGDDSGWNTTSYAAQGAGNKTRGTRYLVSTVGFNNIQVSYDLRHSNTSSKYEQVQYTTDGSTWTDFALFSGATGDTWFNGRSVDLSSIAGVANNANFGFRVLAAFAPSTSAYAASSPTGTYGSTGTWRFDMVTVSGAAVAAVPVPGAVWLFGSGLLGFLGVRRKA</sequence>
<evidence type="ECO:0000313" key="5">
    <source>
        <dbReference type="Proteomes" id="UP000641152"/>
    </source>
</evidence>
<organism evidence="4 5">
    <name type="scientific">Methylomonas fluvii</name>
    <dbReference type="NCBI Taxonomy" id="1854564"/>
    <lineage>
        <taxon>Bacteria</taxon>
        <taxon>Pseudomonadati</taxon>
        <taxon>Pseudomonadota</taxon>
        <taxon>Gammaproteobacteria</taxon>
        <taxon>Methylococcales</taxon>
        <taxon>Methylococcaceae</taxon>
        <taxon>Methylomonas</taxon>
    </lineage>
</organism>
<accession>A0ABR9DEL9</accession>
<evidence type="ECO:0000256" key="1">
    <source>
        <dbReference type="SAM" id="Phobius"/>
    </source>
</evidence>
<dbReference type="EMBL" id="JACXST010000002">
    <property type="protein sequence ID" value="MBD9361311.1"/>
    <property type="molecule type" value="Genomic_DNA"/>
</dbReference>
<feature type="transmembrane region" description="Helical" evidence="1">
    <location>
        <begin position="214"/>
        <end position="237"/>
    </location>
</feature>
<dbReference type="Proteomes" id="UP000641152">
    <property type="component" value="Unassembled WGS sequence"/>
</dbReference>
<keyword evidence="1" id="KW-0472">Membrane</keyword>
<feature type="signal peptide" evidence="2">
    <location>
        <begin position="1"/>
        <end position="22"/>
    </location>
</feature>
<proteinExistence type="predicted"/>
<keyword evidence="1" id="KW-1133">Transmembrane helix</keyword>
<evidence type="ECO:0000313" key="4">
    <source>
        <dbReference type="EMBL" id="MBD9361311.1"/>
    </source>
</evidence>